<evidence type="ECO:0000313" key="3">
    <source>
        <dbReference type="Proteomes" id="UP000886595"/>
    </source>
</evidence>
<feature type="region of interest" description="Disordered" evidence="1">
    <location>
        <begin position="1"/>
        <end position="40"/>
    </location>
</feature>
<gene>
    <name evidence="2" type="ORF">Bca52824_047491</name>
</gene>
<dbReference type="OrthoDB" id="10540626at2759"/>
<protein>
    <submittedName>
        <fullName evidence="2">Uncharacterized protein</fullName>
    </submittedName>
</protein>
<keyword evidence="3" id="KW-1185">Reference proteome</keyword>
<sequence length="140" mass="16346">MKVQGKDSTSQFHTTGPKHRGNVLRDRTPAKHPLPKNRSQRVLHLLLRTRRPMKSSMSTWIPATSPMILRRTLTKSRRIKSRSARESSSFDKPMTEEEENLYWIEQEELAKNRPILLRSKRRQARTLLEKSDITATCAIK</sequence>
<accession>A0A8X7RH47</accession>
<evidence type="ECO:0000313" key="2">
    <source>
        <dbReference type="EMBL" id="KAG2287887.1"/>
    </source>
</evidence>
<reference evidence="2 3" key="1">
    <citation type="submission" date="2020-02" db="EMBL/GenBank/DDBJ databases">
        <authorList>
            <person name="Ma Q."/>
            <person name="Huang Y."/>
            <person name="Song X."/>
            <person name="Pei D."/>
        </authorList>
    </citation>
    <scope>NUCLEOTIDE SEQUENCE [LARGE SCALE GENOMIC DNA]</scope>
    <source>
        <strain evidence="2">Sxm20200214</strain>
        <tissue evidence="2">Leaf</tissue>
    </source>
</reference>
<evidence type="ECO:0000256" key="1">
    <source>
        <dbReference type="SAM" id="MobiDB-lite"/>
    </source>
</evidence>
<feature type="region of interest" description="Disordered" evidence="1">
    <location>
        <begin position="74"/>
        <end position="93"/>
    </location>
</feature>
<feature type="compositionally biased region" description="Basic and acidic residues" evidence="1">
    <location>
        <begin position="83"/>
        <end position="93"/>
    </location>
</feature>
<dbReference type="EMBL" id="JAAMPC010000010">
    <property type="protein sequence ID" value="KAG2287887.1"/>
    <property type="molecule type" value="Genomic_DNA"/>
</dbReference>
<comment type="caution">
    <text evidence="2">The sequence shown here is derived from an EMBL/GenBank/DDBJ whole genome shotgun (WGS) entry which is preliminary data.</text>
</comment>
<dbReference type="Proteomes" id="UP000886595">
    <property type="component" value="Unassembled WGS sequence"/>
</dbReference>
<dbReference type="AlphaFoldDB" id="A0A8X7RH47"/>
<feature type="compositionally biased region" description="Polar residues" evidence="1">
    <location>
        <begin position="1"/>
        <end position="14"/>
    </location>
</feature>
<organism evidence="2 3">
    <name type="scientific">Brassica carinata</name>
    <name type="common">Ethiopian mustard</name>
    <name type="synonym">Abyssinian cabbage</name>
    <dbReference type="NCBI Taxonomy" id="52824"/>
    <lineage>
        <taxon>Eukaryota</taxon>
        <taxon>Viridiplantae</taxon>
        <taxon>Streptophyta</taxon>
        <taxon>Embryophyta</taxon>
        <taxon>Tracheophyta</taxon>
        <taxon>Spermatophyta</taxon>
        <taxon>Magnoliopsida</taxon>
        <taxon>eudicotyledons</taxon>
        <taxon>Gunneridae</taxon>
        <taxon>Pentapetalae</taxon>
        <taxon>rosids</taxon>
        <taxon>malvids</taxon>
        <taxon>Brassicales</taxon>
        <taxon>Brassicaceae</taxon>
        <taxon>Brassiceae</taxon>
        <taxon>Brassica</taxon>
    </lineage>
</organism>
<name>A0A8X7RH47_BRACI</name>
<proteinExistence type="predicted"/>